<dbReference type="PANTHER" id="PTHR19324:SF33">
    <property type="entry name" value="MUCIN-5AC"/>
    <property type="match status" value="1"/>
</dbReference>
<protein>
    <recommendedName>
        <fullName evidence="2">Apextrin C-terminal domain-containing protein</fullName>
    </recommendedName>
</protein>
<reference evidence="3 4" key="1">
    <citation type="submission" date="2024-01" db="EMBL/GenBank/DDBJ databases">
        <title>The genome of the rayed Mediterranean limpet Patella caerulea (Linnaeus, 1758).</title>
        <authorList>
            <person name="Anh-Thu Weber A."/>
            <person name="Halstead-Nussloch G."/>
        </authorList>
    </citation>
    <scope>NUCLEOTIDE SEQUENCE [LARGE SCALE GENOMIC DNA]</scope>
    <source>
        <strain evidence="3">AATW-2023a</strain>
        <tissue evidence="3">Whole specimen</tissue>
    </source>
</reference>
<feature type="chain" id="PRO_5042916325" description="Apextrin C-terminal domain-containing protein" evidence="1">
    <location>
        <begin position="28"/>
        <end position="901"/>
    </location>
</feature>
<feature type="signal peptide" evidence="1">
    <location>
        <begin position="1"/>
        <end position="27"/>
    </location>
</feature>
<evidence type="ECO:0000259" key="2">
    <source>
        <dbReference type="Pfam" id="PF16977"/>
    </source>
</evidence>
<dbReference type="PANTHER" id="PTHR19324">
    <property type="entry name" value="PERFORIN-LIKE PROTEIN 1"/>
    <property type="match status" value="1"/>
</dbReference>
<feature type="domain" description="Apextrin C-terminal" evidence="2">
    <location>
        <begin position="206"/>
        <end position="424"/>
    </location>
</feature>
<evidence type="ECO:0000313" key="3">
    <source>
        <dbReference type="EMBL" id="KAK6169134.1"/>
    </source>
</evidence>
<dbReference type="Pfam" id="PF16977">
    <property type="entry name" value="ApeC"/>
    <property type="match status" value="1"/>
</dbReference>
<accession>A0AAN8GHL8</accession>
<organism evidence="3 4">
    <name type="scientific">Patella caerulea</name>
    <name type="common">Rayed Mediterranean limpet</name>
    <dbReference type="NCBI Taxonomy" id="87958"/>
    <lineage>
        <taxon>Eukaryota</taxon>
        <taxon>Metazoa</taxon>
        <taxon>Spiralia</taxon>
        <taxon>Lophotrochozoa</taxon>
        <taxon>Mollusca</taxon>
        <taxon>Gastropoda</taxon>
        <taxon>Patellogastropoda</taxon>
        <taxon>Patelloidea</taxon>
        <taxon>Patellidae</taxon>
        <taxon>Patella</taxon>
    </lineage>
</organism>
<proteinExistence type="predicted"/>
<dbReference type="InterPro" id="IPR031569">
    <property type="entry name" value="ApeC"/>
</dbReference>
<keyword evidence="4" id="KW-1185">Reference proteome</keyword>
<sequence length="901" mass="100251">MTSSRPGLREGLIFLVLYALCISSTSAANNSNVNVFQYCQPWICSCYMDGTYYDPGETWSKKGDSCITYKCQENGYYIPDTIGVMFEGECKMVNETWTIGCFQYTVVLEGITPKYRLVQGGCMTNIGAQCILVGDRIEENCDTYECQIVGTCYTLVKVVVGCNAGSTHGCQQLHSVWNDACNVFQCLPDATTESKIQIHLPEVMLWPRGNWALLKPQTGCPSNVEEIWDEGERVHYSEGGNFYNGVNEFEMDGNHTEFVMEHRFCTHEDYLREGFMPVYHTYWEEGRYCILRFNDSCPKNFSEGYVRMADFEGNITINGEEMYVNGSVNGTLPDGEFLETSTLLYFCCRYDGDLETQLILPADKPFVLFMAENETECQKVRAMEYEKEFFSFADVFEGFERELNGSLPRISTADNNTMINLCHYKPLDCGCVYETGEYVTLGSTFTTKDGCVSYKCMYEEFVKKNILVLQTGACANNGGCIATNASVRNTEGEQCTDRFCRQRFNAAKEQFRDYWEFEEVPFGCKDTEGICQPISTEVVIGCYTVTCKEDPVDSNLKFLVTAGGCTYPNATGGCVPEGDNITDAACLTLQCQRHASMLRNEMAVLAGGCDIGNGTCIEVGANVSIGCSIYQCRKGAEECGLIAIDGQCPTFDGSCVAQNANWTSGCTTYTCNVYGDSIKLESVNGGCSWDGACRPEGSTWNESCKTYECQNVNNMYKSVMIAKGCKDPSGGCMAANEIRPYYTCNKIKCFVTDYSCRISIIEAGCNYNNKCYKANETYPDSSNPCVTYICNITYTDDGQVSMRSDKISQSCYSSSDKVCFNNTHVAKYTMPFCLKFTCDMQAPQQPQHAIICQSETGDCVDVGSRYTTVFSSHTGDTYRAKNCLCSSGGQPQNCQGGYEKL</sequence>
<comment type="caution">
    <text evidence="3">The sequence shown here is derived from an EMBL/GenBank/DDBJ whole genome shotgun (WGS) entry which is preliminary data.</text>
</comment>
<dbReference type="EMBL" id="JAZGQO010000015">
    <property type="protein sequence ID" value="KAK6169134.1"/>
    <property type="molecule type" value="Genomic_DNA"/>
</dbReference>
<evidence type="ECO:0000256" key="1">
    <source>
        <dbReference type="SAM" id="SignalP"/>
    </source>
</evidence>
<dbReference type="Proteomes" id="UP001347796">
    <property type="component" value="Unassembled WGS sequence"/>
</dbReference>
<evidence type="ECO:0000313" key="4">
    <source>
        <dbReference type="Proteomes" id="UP001347796"/>
    </source>
</evidence>
<dbReference type="AlphaFoldDB" id="A0AAN8GHL8"/>
<name>A0AAN8GHL8_PATCE</name>
<keyword evidence="1" id="KW-0732">Signal</keyword>
<gene>
    <name evidence="3" type="ORF">SNE40_020243</name>
</gene>